<dbReference type="GO" id="GO:0007507">
    <property type="term" value="P:heart development"/>
    <property type="evidence" value="ECO:0007669"/>
    <property type="project" value="TreeGrafter"/>
</dbReference>
<feature type="domain" description="C2H2-type" evidence="2">
    <location>
        <begin position="332"/>
        <end position="360"/>
    </location>
</feature>
<dbReference type="Pfam" id="PF12874">
    <property type="entry name" value="zf-met"/>
    <property type="match status" value="2"/>
</dbReference>
<gene>
    <name evidence="3" type="ORF">XAT740_LOCUS24721</name>
</gene>
<dbReference type="EMBL" id="CAJNOR010001928">
    <property type="protein sequence ID" value="CAF1221264.1"/>
    <property type="molecule type" value="Genomic_DNA"/>
</dbReference>
<sequence>MSQDIQIKRESLNSSTSIQTQPPLVYSCESCHVRFSNRNTLEAHRQHYCANEEKRTNQSKDLLHSLSRQSMKRKCADISESPSTTKRLSLLSHDTSCQECHVPFDKEDKFPRHKLSCSKSLSESTLTTPTLTLSHPVQIGRLIYVPIPVLSTPIYPSYQESKPLDLSKPKRSTDECRSSPIDLSLTKPLPDPIYHCEFCSIHFRSLKTLHAHQKNYCVEYRKQKKDENSHLTPAANLIQSHLPHSTLFTCHLCQYRGNTLRGMRMHFKFHLSNNQLCSDDDILLKSTEKPCETSQTDANLSLLKCTICSAMFDYEDMLLNHIRSVHTNERFLKCLECQSRFCSKWNLTRHMKFVHTNIKYDEERDSSPSYTTGECSCPFCHLTFQSTEILKQHIINSCSVKSSAAKEILNDVRKKIQNETFCSLCQISFQYKSSYDAHRLYYCRGSNSSNVKLQA</sequence>
<dbReference type="PANTHER" id="PTHR12958">
    <property type="entry name" value="FRIEND OF GATA2-RELATED"/>
    <property type="match status" value="1"/>
</dbReference>
<feature type="domain" description="C2H2-type" evidence="2">
    <location>
        <begin position="26"/>
        <end position="53"/>
    </location>
</feature>
<dbReference type="SMART" id="SM00355">
    <property type="entry name" value="ZnF_C2H2"/>
    <property type="match status" value="7"/>
</dbReference>
<dbReference type="Proteomes" id="UP000663828">
    <property type="component" value="Unassembled WGS sequence"/>
</dbReference>
<dbReference type="AlphaFoldDB" id="A0A814XWF4"/>
<protein>
    <recommendedName>
        <fullName evidence="2">C2H2-type domain-containing protein</fullName>
    </recommendedName>
</protein>
<evidence type="ECO:0000259" key="2">
    <source>
        <dbReference type="PROSITE" id="PS50157"/>
    </source>
</evidence>
<comment type="caution">
    <text evidence="3">The sequence shown here is derived from an EMBL/GenBank/DDBJ whole genome shotgun (WGS) entry which is preliminary data.</text>
</comment>
<feature type="domain" description="C2H2-type" evidence="2">
    <location>
        <begin position="303"/>
        <end position="331"/>
    </location>
</feature>
<dbReference type="InterPro" id="IPR039746">
    <property type="entry name" value="FOG"/>
</dbReference>
<keyword evidence="1" id="KW-0863">Zinc-finger</keyword>
<proteinExistence type="predicted"/>
<dbReference type="GO" id="GO:0008270">
    <property type="term" value="F:zinc ion binding"/>
    <property type="evidence" value="ECO:0007669"/>
    <property type="project" value="UniProtKB-KW"/>
</dbReference>
<keyword evidence="1" id="KW-0479">Metal-binding</keyword>
<dbReference type="GO" id="GO:0045944">
    <property type="term" value="P:positive regulation of transcription by RNA polymerase II"/>
    <property type="evidence" value="ECO:0007669"/>
    <property type="project" value="TreeGrafter"/>
</dbReference>
<dbReference type="PANTHER" id="PTHR12958:SF3">
    <property type="entry name" value="ZINC FINGER PROTEIN USH"/>
    <property type="match status" value="1"/>
</dbReference>
<dbReference type="GO" id="GO:0030154">
    <property type="term" value="P:cell differentiation"/>
    <property type="evidence" value="ECO:0007669"/>
    <property type="project" value="TreeGrafter"/>
</dbReference>
<dbReference type="SUPFAM" id="SSF57667">
    <property type="entry name" value="beta-beta-alpha zinc fingers"/>
    <property type="match status" value="4"/>
</dbReference>
<reference evidence="3" key="1">
    <citation type="submission" date="2021-02" db="EMBL/GenBank/DDBJ databases">
        <authorList>
            <person name="Nowell W R."/>
        </authorList>
    </citation>
    <scope>NUCLEOTIDE SEQUENCE</scope>
</reference>
<dbReference type="InterPro" id="IPR036236">
    <property type="entry name" value="Znf_C2H2_sf"/>
</dbReference>
<dbReference type="GO" id="GO:0005634">
    <property type="term" value="C:nucleus"/>
    <property type="evidence" value="ECO:0007669"/>
    <property type="project" value="TreeGrafter"/>
</dbReference>
<evidence type="ECO:0000313" key="3">
    <source>
        <dbReference type="EMBL" id="CAF1221264.1"/>
    </source>
</evidence>
<dbReference type="Gene3D" id="3.30.160.60">
    <property type="entry name" value="Classic Zinc Finger"/>
    <property type="match status" value="1"/>
</dbReference>
<dbReference type="GO" id="GO:0061629">
    <property type="term" value="F:RNA polymerase II-specific DNA-binding transcription factor binding"/>
    <property type="evidence" value="ECO:0007669"/>
    <property type="project" value="InterPro"/>
</dbReference>
<keyword evidence="4" id="KW-1185">Reference proteome</keyword>
<keyword evidence="1" id="KW-0862">Zinc</keyword>
<evidence type="ECO:0000313" key="4">
    <source>
        <dbReference type="Proteomes" id="UP000663828"/>
    </source>
</evidence>
<name>A0A814XWF4_ADIRI</name>
<dbReference type="PROSITE" id="PS50157">
    <property type="entry name" value="ZINC_FINGER_C2H2_2"/>
    <property type="match status" value="3"/>
</dbReference>
<dbReference type="GO" id="GO:0000122">
    <property type="term" value="P:negative regulation of transcription by RNA polymerase II"/>
    <property type="evidence" value="ECO:0007669"/>
    <property type="project" value="TreeGrafter"/>
</dbReference>
<organism evidence="3 4">
    <name type="scientific">Adineta ricciae</name>
    <name type="common">Rotifer</name>
    <dbReference type="NCBI Taxonomy" id="249248"/>
    <lineage>
        <taxon>Eukaryota</taxon>
        <taxon>Metazoa</taxon>
        <taxon>Spiralia</taxon>
        <taxon>Gnathifera</taxon>
        <taxon>Rotifera</taxon>
        <taxon>Eurotatoria</taxon>
        <taxon>Bdelloidea</taxon>
        <taxon>Adinetida</taxon>
        <taxon>Adinetidae</taxon>
        <taxon>Adineta</taxon>
    </lineage>
</organism>
<evidence type="ECO:0000256" key="1">
    <source>
        <dbReference type="PROSITE-ProRule" id="PRU00042"/>
    </source>
</evidence>
<dbReference type="InterPro" id="IPR013087">
    <property type="entry name" value="Znf_C2H2_type"/>
</dbReference>
<accession>A0A814XWF4</accession>
<dbReference type="PROSITE" id="PS00028">
    <property type="entry name" value="ZINC_FINGER_C2H2_1"/>
    <property type="match status" value="2"/>
</dbReference>